<accession>A0A8J3I553</accession>
<evidence type="ECO:0000256" key="1">
    <source>
        <dbReference type="ARBA" id="ARBA00008138"/>
    </source>
</evidence>
<dbReference type="SUPFAM" id="SSF53335">
    <property type="entry name" value="S-adenosyl-L-methionine-dependent methyltransferases"/>
    <property type="match status" value="1"/>
</dbReference>
<gene>
    <name evidence="6" type="ORF">KSX_50380</name>
</gene>
<dbReference type="GO" id="GO:0008168">
    <property type="term" value="F:methyltransferase activity"/>
    <property type="evidence" value="ECO:0007669"/>
    <property type="project" value="UniProtKB-UniRule"/>
</dbReference>
<name>A0A8J3I553_9CHLR</name>
<keyword evidence="3" id="KW-0808">Transferase</keyword>
<dbReference type="GO" id="GO:0032259">
    <property type="term" value="P:methylation"/>
    <property type="evidence" value="ECO:0007669"/>
    <property type="project" value="UniProtKB-KW"/>
</dbReference>
<dbReference type="Proteomes" id="UP000612362">
    <property type="component" value="Unassembled WGS sequence"/>
</dbReference>
<evidence type="ECO:0000256" key="4">
    <source>
        <dbReference type="RuleBase" id="RU362030"/>
    </source>
</evidence>
<protein>
    <recommendedName>
        <fullName evidence="4">S-adenosyl-L-methionine-dependent methyltransferase</fullName>
        <ecNumber evidence="4">2.1.1.-</ecNumber>
    </recommendedName>
</protein>
<evidence type="ECO:0000256" key="2">
    <source>
        <dbReference type="ARBA" id="ARBA00022603"/>
    </source>
</evidence>
<keyword evidence="4" id="KW-0949">S-adenosyl-L-methionine</keyword>
<reference evidence="6" key="1">
    <citation type="submission" date="2020-10" db="EMBL/GenBank/DDBJ databases">
        <title>Taxonomic study of unclassified bacteria belonging to the class Ktedonobacteria.</title>
        <authorList>
            <person name="Yabe S."/>
            <person name="Wang C.M."/>
            <person name="Zheng Y."/>
            <person name="Sakai Y."/>
            <person name="Cavaletti L."/>
            <person name="Monciardini P."/>
            <person name="Donadio S."/>
        </authorList>
    </citation>
    <scope>NUCLEOTIDE SEQUENCE</scope>
    <source>
        <strain evidence="6">SOSP1-1</strain>
    </source>
</reference>
<dbReference type="AlphaFoldDB" id="A0A8J3I553"/>
<dbReference type="EMBL" id="BNJF01000002">
    <property type="protein sequence ID" value="GHO46875.1"/>
    <property type="molecule type" value="Genomic_DNA"/>
</dbReference>
<dbReference type="PANTHER" id="PTHR43619">
    <property type="entry name" value="S-ADENOSYL-L-METHIONINE-DEPENDENT METHYLTRANSFERASE YKTD-RELATED"/>
    <property type="match status" value="1"/>
</dbReference>
<dbReference type="NCBIfam" id="TIGR00027">
    <property type="entry name" value="mthyl_TIGR00027"/>
    <property type="match status" value="1"/>
</dbReference>
<dbReference type="InterPro" id="IPR029063">
    <property type="entry name" value="SAM-dependent_MTases_sf"/>
</dbReference>
<sequence>MSSIAAATIFRLIQIVCFPFELVGYILFATKGILFRRKAGVSMTALAPLYMRYVRHHLGAMPDEPAVRLMMALPNVSRLGLRLFVGPAILANRLTGFVPAVYRYPYQGKSSVAYESAARTAFFDAALARHLGDIKQFVLLGAGWDTRAFQLSNEICCFEIDTEDTQRTKRAMMGKVGLDTTRITFVPADFLKEDWLEKLVNAGFDPKKPSFFLWEGVTMYLDRESVEESLRKIASLAPGSVVAFDYFNADLIRSQSFQMRYIRAVLKATGEPITFGIESASPSSQHVAAFLASCGLEMEEQCNFGEETDAIPAIAGFVTALVSVR</sequence>
<evidence type="ECO:0000256" key="3">
    <source>
        <dbReference type="ARBA" id="ARBA00022679"/>
    </source>
</evidence>
<keyword evidence="7" id="KW-1185">Reference proteome</keyword>
<keyword evidence="5" id="KW-1133">Transmembrane helix</keyword>
<organism evidence="6 7">
    <name type="scientific">Ktedonospora formicarum</name>
    <dbReference type="NCBI Taxonomy" id="2778364"/>
    <lineage>
        <taxon>Bacteria</taxon>
        <taxon>Bacillati</taxon>
        <taxon>Chloroflexota</taxon>
        <taxon>Ktedonobacteria</taxon>
        <taxon>Ktedonobacterales</taxon>
        <taxon>Ktedonobacteraceae</taxon>
        <taxon>Ktedonospora</taxon>
    </lineage>
</organism>
<keyword evidence="2 4" id="KW-0489">Methyltransferase</keyword>
<comment type="function">
    <text evidence="4">Exhibits S-adenosyl-L-methionine-dependent methyltransferase activity.</text>
</comment>
<dbReference type="Gene3D" id="3.40.50.150">
    <property type="entry name" value="Vaccinia Virus protein VP39"/>
    <property type="match status" value="1"/>
</dbReference>
<evidence type="ECO:0000256" key="5">
    <source>
        <dbReference type="SAM" id="Phobius"/>
    </source>
</evidence>
<keyword evidence="5" id="KW-0472">Membrane</keyword>
<dbReference type="Pfam" id="PF04072">
    <property type="entry name" value="LCM"/>
    <property type="match status" value="1"/>
</dbReference>
<dbReference type="InterPro" id="IPR007213">
    <property type="entry name" value="Ppm1/Ppm2/Tcmp"/>
</dbReference>
<evidence type="ECO:0000313" key="7">
    <source>
        <dbReference type="Proteomes" id="UP000612362"/>
    </source>
</evidence>
<keyword evidence="5" id="KW-0812">Transmembrane</keyword>
<evidence type="ECO:0000313" key="6">
    <source>
        <dbReference type="EMBL" id="GHO46875.1"/>
    </source>
</evidence>
<comment type="similarity">
    <text evidence="1 4">Belongs to the UPF0677 family.</text>
</comment>
<dbReference type="InterPro" id="IPR011610">
    <property type="entry name" value="SAM_mthyl_Trfase_ML2640-like"/>
</dbReference>
<dbReference type="EC" id="2.1.1.-" evidence="4"/>
<proteinExistence type="inferred from homology"/>
<dbReference type="PANTHER" id="PTHR43619:SF2">
    <property type="entry name" value="S-ADENOSYL-L-METHIONINE-DEPENDENT METHYLTRANSFERASES SUPERFAMILY PROTEIN"/>
    <property type="match status" value="1"/>
</dbReference>
<dbReference type="RefSeq" id="WP_220196220.1">
    <property type="nucleotide sequence ID" value="NZ_BNJF01000002.1"/>
</dbReference>
<comment type="caution">
    <text evidence="6">The sequence shown here is derived from an EMBL/GenBank/DDBJ whole genome shotgun (WGS) entry which is preliminary data.</text>
</comment>
<feature type="transmembrane region" description="Helical" evidence="5">
    <location>
        <begin position="6"/>
        <end position="28"/>
    </location>
</feature>